<dbReference type="GO" id="GO:0006310">
    <property type="term" value="P:DNA recombination"/>
    <property type="evidence" value="ECO:0007669"/>
    <property type="project" value="InterPro"/>
</dbReference>
<comment type="caution">
    <text evidence="2">The sequence shown here is derived from an EMBL/GenBank/DDBJ whole genome shotgun (WGS) entry which is preliminary data.</text>
</comment>
<dbReference type="STRING" id="1291743.LOSG293_110630"/>
<dbReference type="EMBL" id="BBJM01000011">
    <property type="protein sequence ID" value="GAK47747.1"/>
    <property type="molecule type" value="Genomic_DNA"/>
</dbReference>
<dbReference type="eggNOG" id="COG3723">
    <property type="taxonomic scope" value="Bacteria"/>
</dbReference>
<feature type="region of interest" description="Disordered" evidence="1">
    <location>
        <begin position="179"/>
        <end position="264"/>
    </location>
</feature>
<evidence type="ECO:0000256" key="1">
    <source>
        <dbReference type="SAM" id="MobiDB-lite"/>
    </source>
</evidence>
<dbReference type="OrthoDB" id="7889018at2"/>
<evidence type="ECO:0000313" key="3">
    <source>
        <dbReference type="Proteomes" id="UP000028700"/>
    </source>
</evidence>
<sequence>MAKENTVMTTNIEYEVNGEAVKLNGNTVREYLVSGNGAVSDQEVVMFMQLCRFQKLNPFLHEAYLVKFGNNPAQIIVSKEAFMKRANSNPHFKGVKAGIMVARDDKIEQLDGAVKLPKDVLIGGWATVQRDDREETHVELALDEFSKGQSTWKSMPNNMIRKTAMVNALREAFPESLGDMYTEDDKNPADNTRVEVSGKEAPHDIADLIPDNKTEKEPIVEVDKPVEAESKPAEQDAPVEEKGEENARFTEEDIDIFANPVNGR</sequence>
<reference evidence="2" key="1">
    <citation type="journal article" date="2014" name="Genome Announc.">
        <title>Draft Genome Sequence of Lactobacillus oryzae Strain SG293T.</title>
        <authorList>
            <person name="Tanizawa Y."/>
            <person name="Fujisawa T."/>
            <person name="Mochizuki T."/>
            <person name="Kaminuma E."/>
            <person name="Nakamura Y."/>
            <person name="Tohno M."/>
        </authorList>
    </citation>
    <scope>NUCLEOTIDE SEQUENCE [LARGE SCALE GENOMIC DNA]</scope>
    <source>
        <strain evidence="2">SG293</strain>
    </source>
</reference>
<proteinExistence type="predicted"/>
<dbReference type="InterPro" id="IPR010183">
    <property type="entry name" value="Phage_lambda_Bet"/>
</dbReference>
<dbReference type="Pfam" id="PF03837">
    <property type="entry name" value="RecT"/>
    <property type="match status" value="1"/>
</dbReference>
<keyword evidence="3" id="KW-1185">Reference proteome</keyword>
<evidence type="ECO:0000313" key="2">
    <source>
        <dbReference type="EMBL" id="GAK47747.1"/>
    </source>
</evidence>
<accession>A0A081BI79</accession>
<organism evidence="2 3">
    <name type="scientific">Secundilactobacillus oryzae JCM 18671</name>
    <dbReference type="NCBI Taxonomy" id="1291743"/>
    <lineage>
        <taxon>Bacteria</taxon>
        <taxon>Bacillati</taxon>
        <taxon>Bacillota</taxon>
        <taxon>Bacilli</taxon>
        <taxon>Lactobacillales</taxon>
        <taxon>Lactobacillaceae</taxon>
        <taxon>Secundilactobacillus</taxon>
    </lineage>
</organism>
<dbReference type="Proteomes" id="UP000028700">
    <property type="component" value="Unassembled WGS sequence"/>
</dbReference>
<dbReference type="AlphaFoldDB" id="A0A081BI79"/>
<dbReference type="RefSeq" id="WP_034527372.1">
    <property type="nucleotide sequence ID" value="NZ_BBAZ01000001.1"/>
</dbReference>
<protein>
    <submittedName>
        <fullName evidence="2">Phage recombination protein</fullName>
    </submittedName>
</protein>
<name>A0A081BI79_9LACO</name>
<dbReference type="NCBIfam" id="TIGR01913">
    <property type="entry name" value="bet_lambda"/>
    <property type="match status" value="1"/>
</dbReference>
<gene>
    <name evidence="2" type="ORF">LOSG293_110630</name>
</gene>
<dbReference type="InterPro" id="IPR018330">
    <property type="entry name" value="RecT_fam"/>
</dbReference>
<feature type="compositionally biased region" description="Basic and acidic residues" evidence="1">
    <location>
        <begin position="183"/>
        <end position="251"/>
    </location>
</feature>
<dbReference type="GO" id="GO:0003677">
    <property type="term" value="F:DNA binding"/>
    <property type="evidence" value="ECO:0007669"/>
    <property type="project" value="InterPro"/>
</dbReference>